<organism evidence="2 3">
    <name type="scientific">Melaminivora suipulveris</name>
    <dbReference type="NCBI Taxonomy" id="2109913"/>
    <lineage>
        <taxon>Bacteria</taxon>
        <taxon>Pseudomonadati</taxon>
        <taxon>Pseudomonadota</taxon>
        <taxon>Betaproteobacteria</taxon>
        <taxon>Burkholderiales</taxon>
        <taxon>Comamonadaceae</taxon>
        <taxon>Melaminivora</taxon>
    </lineage>
</organism>
<dbReference type="Pfam" id="PF12276">
    <property type="entry name" value="DUF3617"/>
    <property type="match status" value="1"/>
</dbReference>
<dbReference type="InterPro" id="IPR022061">
    <property type="entry name" value="DUF3617"/>
</dbReference>
<gene>
    <name evidence="2" type="ORF">C6568_05315</name>
</gene>
<evidence type="ECO:0000256" key="1">
    <source>
        <dbReference type="SAM" id="SignalP"/>
    </source>
</evidence>
<dbReference type="EMBL" id="CP027667">
    <property type="protein sequence ID" value="AVO48744.1"/>
    <property type="molecule type" value="Genomic_DNA"/>
</dbReference>
<feature type="signal peptide" evidence="1">
    <location>
        <begin position="1"/>
        <end position="47"/>
    </location>
</feature>
<name>A0A2R3QAQ4_9BURK</name>
<accession>A0A2R3QAQ4</accession>
<dbReference type="AlphaFoldDB" id="A0A2R3QAQ4"/>
<dbReference type="Proteomes" id="UP000237925">
    <property type="component" value="Chromosome"/>
</dbReference>
<reference evidence="2 3" key="1">
    <citation type="submission" date="2018-03" db="EMBL/GenBank/DDBJ databases">
        <title>Genome sequencing of Melaminivora sp.</title>
        <authorList>
            <person name="Kim S.-J."/>
            <person name="Heo J."/>
            <person name="Ahn J.-H."/>
            <person name="Kwon S.-W."/>
        </authorList>
    </citation>
    <scope>NUCLEOTIDE SEQUENCE [LARGE SCALE GENOMIC DNA]</scope>
    <source>
        <strain evidence="2 3">SC2-9</strain>
    </source>
</reference>
<proteinExistence type="predicted"/>
<protein>
    <submittedName>
        <fullName evidence="2">DUF3617 domain-containing protein</fullName>
    </submittedName>
</protein>
<sequence length="200" mass="21225">MAALRLWCGPMSNNTGRTAAGGKGMKKSTALPAALLAAAVSAGAAQAQTIDPGLWEMQTSMQIPGLQEQLKNMPPEVRKMMEQQMGIGVAAGKGGRTAVRVCLAPEDVREGPIREGHKEGDCTYTQVSRSAKTWKGRMVCTNPPSQGDFTVTLHSPQHYTSRAVMQVQGKDGGRTEMDVEARRVSADCGSLAAGAQGRKR</sequence>
<dbReference type="KEGG" id="mela:C6568_05315"/>
<feature type="chain" id="PRO_5015334809" evidence="1">
    <location>
        <begin position="48"/>
        <end position="200"/>
    </location>
</feature>
<keyword evidence="1" id="KW-0732">Signal</keyword>
<keyword evidence="3" id="KW-1185">Reference proteome</keyword>
<evidence type="ECO:0000313" key="3">
    <source>
        <dbReference type="Proteomes" id="UP000237925"/>
    </source>
</evidence>
<evidence type="ECO:0000313" key="2">
    <source>
        <dbReference type="EMBL" id="AVO48744.1"/>
    </source>
</evidence>